<protein>
    <submittedName>
        <fullName evidence="1">Uncharacterized protein</fullName>
    </submittedName>
</protein>
<organism evidence="1 2">
    <name type="scientific">Colletotrichum orbiculare (strain 104-T / ATCC 96160 / CBS 514.97 / LARS 414 / MAFF 240422)</name>
    <name type="common">Cucumber anthracnose fungus</name>
    <name type="synonym">Colletotrichum lagenarium</name>
    <dbReference type="NCBI Taxonomy" id="1213857"/>
    <lineage>
        <taxon>Eukaryota</taxon>
        <taxon>Fungi</taxon>
        <taxon>Dikarya</taxon>
        <taxon>Ascomycota</taxon>
        <taxon>Pezizomycotina</taxon>
        <taxon>Sordariomycetes</taxon>
        <taxon>Hypocreomycetidae</taxon>
        <taxon>Glomerellales</taxon>
        <taxon>Glomerellaceae</taxon>
        <taxon>Colletotrichum</taxon>
        <taxon>Colletotrichum orbiculare species complex</taxon>
    </lineage>
</organism>
<gene>
    <name evidence="1" type="ORF">Cob_v005923</name>
</gene>
<evidence type="ECO:0000313" key="1">
    <source>
        <dbReference type="EMBL" id="TDZ21063.1"/>
    </source>
</evidence>
<reference evidence="2" key="1">
    <citation type="journal article" date="2013" name="New Phytol.">
        <title>Comparative genomic and transcriptomic analyses reveal the hemibiotrophic stage shift of Colletotrichum fungi.</title>
        <authorList>
            <person name="Gan P."/>
            <person name="Ikeda K."/>
            <person name="Irieda H."/>
            <person name="Narusaka M."/>
            <person name="O'Connell R.J."/>
            <person name="Narusaka Y."/>
            <person name="Takano Y."/>
            <person name="Kubo Y."/>
            <person name="Shirasu K."/>
        </authorList>
    </citation>
    <scope>NUCLEOTIDE SEQUENCE [LARGE SCALE GENOMIC DNA]</scope>
    <source>
        <strain evidence="2">104-T / ATCC 96160 / CBS 514.97 / LARS 414 / MAFF 240422</strain>
    </source>
</reference>
<evidence type="ECO:0000313" key="2">
    <source>
        <dbReference type="Proteomes" id="UP000014480"/>
    </source>
</evidence>
<proteinExistence type="predicted"/>
<keyword evidence="2" id="KW-1185">Reference proteome</keyword>
<dbReference type="AlphaFoldDB" id="A0A484FSZ2"/>
<sequence>MAAPPPEFFSFTKGKERAWVQSTCARPLASLPEQSIVLEGVLLRLHLQGTHLHTLAIKLDIHATPKPREDG</sequence>
<reference evidence="2" key="2">
    <citation type="journal article" date="2019" name="Mol. Plant Microbe Interact.">
        <title>Genome sequence resources for four phytopathogenic fungi from the Colletotrichum orbiculare species complex.</title>
        <authorList>
            <person name="Gan P."/>
            <person name="Tsushima A."/>
            <person name="Narusaka M."/>
            <person name="Narusaka Y."/>
            <person name="Takano Y."/>
            <person name="Kubo Y."/>
            <person name="Shirasu K."/>
        </authorList>
    </citation>
    <scope>GENOME REANNOTATION</scope>
    <source>
        <strain evidence="2">104-T / ATCC 96160 / CBS 514.97 / LARS 414 / MAFF 240422</strain>
    </source>
</reference>
<dbReference type="EMBL" id="AMCV02000015">
    <property type="protein sequence ID" value="TDZ21063.1"/>
    <property type="molecule type" value="Genomic_DNA"/>
</dbReference>
<accession>A0A484FSZ2</accession>
<comment type="caution">
    <text evidence="1">The sequence shown here is derived from an EMBL/GenBank/DDBJ whole genome shotgun (WGS) entry which is preliminary data.</text>
</comment>
<dbReference type="Proteomes" id="UP000014480">
    <property type="component" value="Unassembled WGS sequence"/>
</dbReference>
<name>A0A484FSZ2_COLOR</name>